<evidence type="ECO:0000256" key="2">
    <source>
        <dbReference type="ARBA" id="ARBA00004120"/>
    </source>
</evidence>
<dbReference type="RefSeq" id="XP_030235768.1">
    <property type="nucleotide sequence ID" value="XM_030379908.1"/>
</dbReference>
<evidence type="ECO:0000256" key="8">
    <source>
        <dbReference type="ARBA" id="ARBA00023212"/>
    </source>
</evidence>
<dbReference type="AlphaFoldDB" id="A0A8C5A938"/>
<dbReference type="GO" id="GO:0044782">
    <property type="term" value="P:cilium organization"/>
    <property type="evidence" value="ECO:0007669"/>
    <property type="project" value="TreeGrafter"/>
</dbReference>
<dbReference type="GO" id="GO:0005814">
    <property type="term" value="C:centriole"/>
    <property type="evidence" value="ECO:0007669"/>
    <property type="project" value="UniProtKB-SubCell"/>
</dbReference>
<keyword evidence="14" id="KW-1185">Reference proteome</keyword>
<dbReference type="InterPro" id="IPR051655">
    <property type="entry name" value="FAM161"/>
</dbReference>
<feature type="compositionally biased region" description="Polar residues" evidence="12">
    <location>
        <begin position="392"/>
        <end position="404"/>
    </location>
</feature>
<accession>A0A8C5A938</accession>
<gene>
    <name evidence="13" type="primary">LOC115560470</name>
</gene>
<dbReference type="GO" id="GO:0005929">
    <property type="term" value="C:cilium"/>
    <property type="evidence" value="ECO:0007669"/>
    <property type="project" value="TreeGrafter"/>
</dbReference>
<comment type="function">
    <text evidence="10">Involved in ciliogenesis.</text>
</comment>
<keyword evidence="5" id="KW-0970">Cilium biogenesis/degradation</keyword>
<name>A0A8C5A938_GADMO</name>
<reference evidence="13" key="2">
    <citation type="submission" date="2025-09" db="UniProtKB">
        <authorList>
            <consortium name="Ensembl"/>
        </authorList>
    </citation>
    <scope>IDENTIFICATION</scope>
</reference>
<feature type="region of interest" description="Disordered" evidence="12">
    <location>
        <begin position="213"/>
        <end position="248"/>
    </location>
</feature>
<keyword evidence="7" id="KW-0969">Cilium</keyword>
<protein>
    <recommendedName>
        <fullName evidence="11">Protein FAM161A</fullName>
    </recommendedName>
</protein>
<keyword evidence="4" id="KW-0963">Cytoplasm</keyword>
<dbReference type="PANTHER" id="PTHR21501:SF3">
    <property type="entry name" value="PROTEIN FAM161A"/>
    <property type="match status" value="1"/>
</dbReference>
<evidence type="ECO:0000256" key="3">
    <source>
        <dbReference type="ARBA" id="ARBA00006663"/>
    </source>
</evidence>
<dbReference type="PANTHER" id="PTHR21501">
    <property type="entry name" value="PROTEIN FAM-161"/>
    <property type="match status" value="1"/>
</dbReference>
<dbReference type="Proteomes" id="UP000694546">
    <property type="component" value="Chromosome 15"/>
</dbReference>
<dbReference type="OMA" id="KSAHLRN"/>
<reference evidence="13" key="1">
    <citation type="submission" date="2025-08" db="UniProtKB">
        <authorList>
            <consortium name="Ensembl"/>
        </authorList>
    </citation>
    <scope>IDENTIFICATION</scope>
</reference>
<evidence type="ECO:0000256" key="10">
    <source>
        <dbReference type="ARBA" id="ARBA00037165"/>
    </source>
</evidence>
<evidence type="ECO:0000256" key="6">
    <source>
        <dbReference type="ARBA" id="ARBA00023054"/>
    </source>
</evidence>
<evidence type="ECO:0000256" key="9">
    <source>
        <dbReference type="ARBA" id="ARBA00023273"/>
    </source>
</evidence>
<evidence type="ECO:0000256" key="12">
    <source>
        <dbReference type="SAM" id="MobiDB-lite"/>
    </source>
</evidence>
<evidence type="ECO:0000256" key="5">
    <source>
        <dbReference type="ARBA" id="ARBA00022794"/>
    </source>
</evidence>
<feature type="region of interest" description="Disordered" evidence="12">
    <location>
        <begin position="377"/>
        <end position="411"/>
    </location>
</feature>
<feature type="compositionally biased region" description="Low complexity" evidence="12">
    <location>
        <begin position="221"/>
        <end position="235"/>
    </location>
</feature>
<keyword evidence="8" id="KW-0206">Cytoskeleton</keyword>
<dbReference type="Pfam" id="PF10595">
    <property type="entry name" value="FAM161A_B"/>
    <property type="match status" value="1"/>
</dbReference>
<evidence type="ECO:0000256" key="1">
    <source>
        <dbReference type="ARBA" id="ARBA00004114"/>
    </source>
</evidence>
<dbReference type="OrthoDB" id="2150121at2759"/>
<keyword evidence="6" id="KW-0175">Coiled coil</keyword>
<dbReference type="InterPro" id="IPR019579">
    <property type="entry name" value="FAM161A/B"/>
</dbReference>
<dbReference type="GeneTree" id="ENSGT00940000157824"/>
<keyword evidence="9" id="KW-0966">Cell projection</keyword>
<proteinExistence type="inferred from homology"/>
<dbReference type="GeneID" id="115560470"/>
<feature type="region of interest" description="Disordered" evidence="12">
    <location>
        <begin position="113"/>
        <end position="133"/>
    </location>
</feature>
<evidence type="ECO:0000313" key="14">
    <source>
        <dbReference type="Proteomes" id="UP000694546"/>
    </source>
</evidence>
<evidence type="ECO:0000256" key="4">
    <source>
        <dbReference type="ARBA" id="ARBA00022490"/>
    </source>
</evidence>
<dbReference type="Ensembl" id="ENSGMOT00000059364.1">
    <property type="protein sequence ID" value="ENSGMOP00000028443.1"/>
    <property type="gene ID" value="ENSGMOG00000033248.1"/>
</dbReference>
<evidence type="ECO:0000313" key="13">
    <source>
        <dbReference type="Ensembl" id="ENSGMOP00000028443.1"/>
    </source>
</evidence>
<dbReference type="RefSeq" id="XP_030235765.1">
    <property type="nucleotide sequence ID" value="XM_030379905.1"/>
</dbReference>
<sequence length="487" mass="55785">MYRSKSLENKELMALCSRGRYLYDVQDMDCNSEDEESDSEFYKGEMRNSLSMDNCVYQVEEEEEEEKEEEGQVYFSNQEYYWRLEELKKTHLRNMAEMEKMYIGRSEGGQQHYQHGLGLGGGGNSLAEEHAAPTRRLQRINSQEELDFHDTSSGSDQSELSNVQDSVGELEMFMDCLAGIPSQDTTFGRDRLVNPEAGRLQFFLQANRNNADRLKPKPALSQSAMSRSGMSRSGMVAWAKPTSKPTVPKPFRMMLREEERKRRQVRTRSEVELENTLLRRELEELRECRKKFRASPAPAHTHLSLYEVIGRGATQRSRTETSCDRANPTTGLMQPFSFLERERRKKEARIVAELGNLCPKEVSCTFKARPLPCSVYGSSRQRGVHSPEAKTKSPSKSPFATSKSQADKGSLDEIQHEAERGRLPERSWISGRCSVNKSVKKHMEVSIEMVKEREWSHVHPRLCASCDVHTTLGPDEEMHILADKSVY</sequence>
<evidence type="ECO:0000256" key="7">
    <source>
        <dbReference type="ARBA" id="ARBA00023069"/>
    </source>
</evidence>
<comment type="subcellular location">
    <subcellularLocation>
        <location evidence="2">Cytoplasm</location>
        <location evidence="2">Cytoskeleton</location>
        <location evidence="2">Cilium basal body</location>
    </subcellularLocation>
    <subcellularLocation>
        <location evidence="1">Cytoplasm</location>
        <location evidence="1">Cytoskeleton</location>
        <location evidence="1">Microtubule organizing center</location>
        <location evidence="1">Centrosome</location>
        <location evidence="1">Centriole</location>
    </subcellularLocation>
</comment>
<evidence type="ECO:0000256" key="11">
    <source>
        <dbReference type="ARBA" id="ARBA00039949"/>
    </source>
</evidence>
<comment type="similarity">
    <text evidence="3">Belongs to the FAM161 family.</text>
</comment>
<organism evidence="13 14">
    <name type="scientific">Gadus morhua</name>
    <name type="common">Atlantic cod</name>
    <dbReference type="NCBI Taxonomy" id="8049"/>
    <lineage>
        <taxon>Eukaryota</taxon>
        <taxon>Metazoa</taxon>
        <taxon>Chordata</taxon>
        <taxon>Craniata</taxon>
        <taxon>Vertebrata</taxon>
        <taxon>Euteleostomi</taxon>
        <taxon>Actinopterygii</taxon>
        <taxon>Neopterygii</taxon>
        <taxon>Teleostei</taxon>
        <taxon>Neoteleostei</taxon>
        <taxon>Acanthomorphata</taxon>
        <taxon>Zeiogadaria</taxon>
        <taxon>Gadariae</taxon>
        <taxon>Gadiformes</taxon>
        <taxon>Gadoidei</taxon>
        <taxon>Gadidae</taxon>
        <taxon>Gadus</taxon>
    </lineage>
</organism>